<reference evidence="2 3" key="1">
    <citation type="journal article" date="2021" name="Commun. Biol.">
        <title>The genome of Shorea leprosula (Dipterocarpaceae) highlights the ecological relevance of drought in aseasonal tropical rainforests.</title>
        <authorList>
            <person name="Ng K.K.S."/>
            <person name="Kobayashi M.J."/>
            <person name="Fawcett J.A."/>
            <person name="Hatakeyama M."/>
            <person name="Paape T."/>
            <person name="Ng C.H."/>
            <person name="Ang C.C."/>
            <person name="Tnah L.H."/>
            <person name="Lee C.T."/>
            <person name="Nishiyama T."/>
            <person name="Sese J."/>
            <person name="O'Brien M.J."/>
            <person name="Copetti D."/>
            <person name="Mohd Noor M.I."/>
            <person name="Ong R.C."/>
            <person name="Putra M."/>
            <person name="Sireger I.Z."/>
            <person name="Indrioko S."/>
            <person name="Kosugi Y."/>
            <person name="Izuno A."/>
            <person name="Isagi Y."/>
            <person name="Lee S.L."/>
            <person name="Shimizu K.K."/>
        </authorList>
    </citation>
    <scope>NUCLEOTIDE SEQUENCE [LARGE SCALE GENOMIC DNA]</scope>
    <source>
        <strain evidence="2">214</strain>
    </source>
</reference>
<comment type="caution">
    <text evidence="2">The sequence shown here is derived from an EMBL/GenBank/DDBJ whole genome shotgun (WGS) entry which is preliminary data.</text>
</comment>
<feature type="region of interest" description="Disordered" evidence="1">
    <location>
        <begin position="18"/>
        <end position="52"/>
    </location>
</feature>
<evidence type="ECO:0000313" key="3">
    <source>
        <dbReference type="Proteomes" id="UP001054252"/>
    </source>
</evidence>
<dbReference type="EMBL" id="BPVZ01000047">
    <property type="protein sequence ID" value="GKV17366.1"/>
    <property type="molecule type" value="Genomic_DNA"/>
</dbReference>
<proteinExistence type="predicted"/>
<evidence type="ECO:0000313" key="2">
    <source>
        <dbReference type="EMBL" id="GKV17366.1"/>
    </source>
</evidence>
<name>A0AAV5K2M7_9ROSI</name>
<dbReference type="Gene3D" id="2.70.210.12">
    <property type="entry name" value="GTP1/OBG domain"/>
    <property type="match status" value="1"/>
</dbReference>
<feature type="compositionally biased region" description="Basic residues" evidence="1">
    <location>
        <begin position="31"/>
        <end position="41"/>
    </location>
</feature>
<protein>
    <submittedName>
        <fullName evidence="2">Uncharacterized protein</fullName>
    </submittedName>
</protein>
<accession>A0AAV5K2M7</accession>
<dbReference type="Proteomes" id="UP001054252">
    <property type="component" value="Unassembled WGS sequence"/>
</dbReference>
<evidence type="ECO:0000256" key="1">
    <source>
        <dbReference type="SAM" id="MobiDB-lite"/>
    </source>
</evidence>
<gene>
    <name evidence="2" type="ORF">SLEP1_g27880</name>
</gene>
<dbReference type="SUPFAM" id="SSF82051">
    <property type="entry name" value="Obg GTP-binding protein N-terminal domain"/>
    <property type="match status" value="1"/>
</dbReference>
<dbReference type="InterPro" id="IPR036726">
    <property type="entry name" value="GTP1_OBG_dom_sf"/>
</dbReference>
<organism evidence="2 3">
    <name type="scientific">Rubroshorea leprosula</name>
    <dbReference type="NCBI Taxonomy" id="152421"/>
    <lineage>
        <taxon>Eukaryota</taxon>
        <taxon>Viridiplantae</taxon>
        <taxon>Streptophyta</taxon>
        <taxon>Embryophyta</taxon>
        <taxon>Tracheophyta</taxon>
        <taxon>Spermatophyta</taxon>
        <taxon>Magnoliopsida</taxon>
        <taxon>eudicotyledons</taxon>
        <taxon>Gunneridae</taxon>
        <taxon>Pentapetalae</taxon>
        <taxon>rosids</taxon>
        <taxon>malvids</taxon>
        <taxon>Malvales</taxon>
        <taxon>Dipterocarpaceae</taxon>
        <taxon>Rubroshorea</taxon>
    </lineage>
</organism>
<keyword evidence="3" id="KW-1185">Reference proteome</keyword>
<sequence length="112" mass="12210">MASISIYIHTTCFARSRAQRHFPRRNPNSKFRPKRTAKYKRLSSSAPSSGGGGNVYVEVDAAMNSQLPFRNGMHFRTGRGGHGQERGHGGEAGAQDCDQRGREEGFVGAVVS</sequence>
<feature type="region of interest" description="Disordered" evidence="1">
    <location>
        <begin position="70"/>
        <end position="112"/>
    </location>
</feature>
<dbReference type="AlphaFoldDB" id="A0AAV5K2M7"/>